<evidence type="ECO:0000256" key="1">
    <source>
        <dbReference type="ARBA" id="ARBA00022884"/>
    </source>
</evidence>
<dbReference type="InterPro" id="IPR035979">
    <property type="entry name" value="RBD_domain_sf"/>
</dbReference>
<dbReference type="SMART" id="SM00360">
    <property type="entry name" value="RRM"/>
    <property type="match status" value="1"/>
</dbReference>
<name>A0AA88LGJ8_ARTSF</name>
<gene>
    <name evidence="4" type="ORF">QYM36_000511</name>
</gene>
<sequence length="184" mass="21037">MNPNCKCYVGNLGNNASKEELRDTFSLYGRVKKVWVARKPPGFAFVEMDDSSDAEHVTRVLNERRVCGRRIRVEMATGRQRNSRSRIAHRKCYECGKYGHFAHDIATLAADPVTAKALLNEIAQFSQLLGMNINMDTAKVMDLKIQLDYQLVGRRSFTDPSKRSGDFLDLEKRSEQSHKIERIL</sequence>
<dbReference type="Pfam" id="PF00076">
    <property type="entry name" value="RRM_1"/>
    <property type="match status" value="1"/>
</dbReference>
<dbReference type="InterPro" id="IPR012677">
    <property type="entry name" value="Nucleotide-bd_a/b_plait_sf"/>
</dbReference>
<dbReference type="PROSITE" id="PS50102">
    <property type="entry name" value="RRM"/>
    <property type="match status" value="1"/>
</dbReference>
<evidence type="ECO:0000256" key="2">
    <source>
        <dbReference type="PROSITE-ProRule" id="PRU00176"/>
    </source>
</evidence>
<keyword evidence="1 2" id="KW-0694">RNA-binding</keyword>
<organism evidence="4 5">
    <name type="scientific">Artemia franciscana</name>
    <name type="common">Brine shrimp</name>
    <name type="synonym">Artemia sanfranciscana</name>
    <dbReference type="NCBI Taxonomy" id="6661"/>
    <lineage>
        <taxon>Eukaryota</taxon>
        <taxon>Metazoa</taxon>
        <taxon>Ecdysozoa</taxon>
        <taxon>Arthropoda</taxon>
        <taxon>Crustacea</taxon>
        <taxon>Branchiopoda</taxon>
        <taxon>Anostraca</taxon>
        <taxon>Artemiidae</taxon>
        <taxon>Artemia</taxon>
    </lineage>
</organism>
<dbReference type="PANTHER" id="PTHR23147">
    <property type="entry name" value="SERINE/ARGININE RICH SPLICING FACTOR"/>
    <property type="match status" value="1"/>
</dbReference>
<dbReference type="CDD" id="cd12373">
    <property type="entry name" value="RRM_SRSF3_like"/>
    <property type="match status" value="1"/>
</dbReference>
<dbReference type="GO" id="GO:0003723">
    <property type="term" value="F:RNA binding"/>
    <property type="evidence" value="ECO:0007669"/>
    <property type="project" value="UniProtKB-UniRule"/>
</dbReference>
<dbReference type="FunFam" id="3.30.70.330:FF:001074">
    <property type="entry name" value="Splicing factor, arginine/serine-rich 7"/>
    <property type="match status" value="1"/>
</dbReference>
<dbReference type="EMBL" id="JAVRJZ010000002">
    <property type="protein sequence ID" value="KAK2726074.1"/>
    <property type="molecule type" value="Genomic_DNA"/>
</dbReference>
<evidence type="ECO:0000259" key="3">
    <source>
        <dbReference type="PROSITE" id="PS50102"/>
    </source>
</evidence>
<evidence type="ECO:0000313" key="5">
    <source>
        <dbReference type="Proteomes" id="UP001187531"/>
    </source>
</evidence>
<protein>
    <recommendedName>
        <fullName evidence="3">RRM domain-containing protein</fullName>
    </recommendedName>
</protein>
<dbReference type="InterPro" id="IPR050907">
    <property type="entry name" value="SRSF"/>
</dbReference>
<comment type="caution">
    <text evidence="4">The sequence shown here is derived from an EMBL/GenBank/DDBJ whole genome shotgun (WGS) entry which is preliminary data.</text>
</comment>
<dbReference type="SUPFAM" id="SSF54928">
    <property type="entry name" value="RNA-binding domain, RBD"/>
    <property type="match status" value="1"/>
</dbReference>
<feature type="domain" description="RRM" evidence="3">
    <location>
        <begin position="5"/>
        <end position="78"/>
    </location>
</feature>
<proteinExistence type="predicted"/>
<dbReference type="Proteomes" id="UP001187531">
    <property type="component" value="Unassembled WGS sequence"/>
</dbReference>
<keyword evidence="5" id="KW-1185">Reference proteome</keyword>
<dbReference type="Gene3D" id="3.30.70.330">
    <property type="match status" value="1"/>
</dbReference>
<accession>A0AA88LGJ8</accession>
<evidence type="ECO:0000313" key="4">
    <source>
        <dbReference type="EMBL" id="KAK2726074.1"/>
    </source>
</evidence>
<dbReference type="Gene3D" id="4.10.60.10">
    <property type="entry name" value="Zinc finger, CCHC-type"/>
    <property type="match status" value="1"/>
</dbReference>
<dbReference type="InterPro" id="IPR000504">
    <property type="entry name" value="RRM_dom"/>
</dbReference>
<dbReference type="AlphaFoldDB" id="A0AA88LGJ8"/>
<reference evidence="4" key="1">
    <citation type="submission" date="2023-07" db="EMBL/GenBank/DDBJ databases">
        <title>Chromosome-level genome assembly of Artemia franciscana.</title>
        <authorList>
            <person name="Jo E."/>
        </authorList>
    </citation>
    <scope>NUCLEOTIDE SEQUENCE</scope>
    <source>
        <tissue evidence="4">Whole body</tissue>
    </source>
</reference>